<evidence type="ECO:0000313" key="2">
    <source>
        <dbReference type="Proteomes" id="UP000219994"/>
    </source>
</evidence>
<dbReference type="AlphaFoldDB" id="A0A2A6FS06"/>
<reference evidence="2" key="1">
    <citation type="submission" date="2017-03" db="EMBL/GenBank/DDBJ databases">
        <authorList>
            <person name="Lund M.B."/>
        </authorList>
    </citation>
    <scope>NUCLEOTIDE SEQUENCE [LARGE SCALE GENOMIC DNA]</scope>
</reference>
<dbReference type="EMBL" id="NAEP01000033">
    <property type="protein sequence ID" value="PDQ35467.1"/>
    <property type="molecule type" value="Genomic_DNA"/>
</dbReference>
<proteinExistence type="predicted"/>
<organism evidence="1 2">
    <name type="scientific">Candidatus Lumbricidiphila eiseniae</name>
    <dbReference type="NCBI Taxonomy" id="1969409"/>
    <lineage>
        <taxon>Bacteria</taxon>
        <taxon>Bacillati</taxon>
        <taxon>Actinomycetota</taxon>
        <taxon>Actinomycetes</taxon>
        <taxon>Micrococcales</taxon>
        <taxon>Microbacteriaceae</taxon>
        <taxon>Candidatus Lumbricidiphila</taxon>
    </lineage>
</organism>
<accession>A0A2A6FS06</accession>
<comment type="caution">
    <text evidence="1">The sequence shown here is derived from an EMBL/GenBank/DDBJ whole genome shotgun (WGS) entry which is preliminary data.</text>
</comment>
<name>A0A2A6FS06_9MICO</name>
<protein>
    <submittedName>
        <fullName evidence="1">Uncharacterized protein</fullName>
    </submittedName>
</protein>
<gene>
    <name evidence="1" type="ORF">B5766_05965</name>
</gene>
<sequence>MNVTGPCKSGSPYSDAIRGDIITVYPATPSTVAGVGKPIIVVNVYCGTAGGPKLRSVNGKVTYPHPGLRFTLATAPHDCDASVGATFATPDGDTGAKSLNLLTNMPPKVESDHFGTNSVIVPSVI</sequence>
<evidence type="ECO:0000313" key="1">
    <source>
        <dbReference type="EMBL" id="PDQ35467.1"/>
    </source>
</evidence>
<dbReference type="Proteomes" id="UP000219994">
    <property type="component" value="Unassembled WGS sequence"/>
</dbReference>